<organism evidence="3">
    <name type="scientific">marine metagenome</name>
    <dbReference type="NCBI Taxonomy" id="408172"/>
    <lineage>
        <taxon>unclassified sequences</taxon>
        <taxon>metagenomes</taxon>
        <taxon>ecological metagenomes</taxon>
    </lineage>
</organism>
<reference evidence="3" key="1">
    <citation type="submission" date="2018-05" db="EMBL/GenBank/DDBJ databases">
        <authorList>
            <person name="Lanie J.A."/>
            <person name="Ng W.-L."/>
            <person name="Kazmierczak K.M."/>
            <person name="Andrzejewski T.M."/>
            <person name="Davidsen T.M."/>
            <person name="Wayne K.J."/>
            <person name="Tettelin H."/>
            <person name="Glass J.I."/>
            <person name="Rusch D."/>
            <person name="Podicherti R."/>
            <person name="Tsui H.-C.T."/>
            <person name="Winkler M.E."/>
        </authorList>
    </citation>
    <scope>NUCLEOTIDE SEQUENCE</scope>
</reference>
<dbReference type="Gene3D" id="1.10.1670.40">
    <property type="match status" value="1"/>
</dbReference>
<dbReference type="EMBL" id="UINC01002463">
    <property type="protein sequence ID" value="SUZ96940.1"/>
    <property type="molecule type" value="Genomic_DNA"/>
</dbReference>
<protein>
    <recommendedName>
        <fullName evidence="4">HhH-GPD domain-containing protein</fullName>
    </recommendedName>
</protein>
<keyword evidence="2" id="KW-0234">DNA repair</keyword>
<dbReference type="GO" id="GO:0043916">
    <property type="term" value="F:DNA-7-methylguanine glycosylase activity"/>
    <property type="evidence" value="ECO:0007669"/>
    <property type="project" value="TreeGrafter"/>
</dbReference>
<evidence type="ECO:0000256" key="2">
    <source>
        <dbReference type="ARBA" id="ARBA00023204"/>
    </source>
</evidence>
<dbReference type="PANTHER" id="PTHR43003">
    <property type="entry name" value="DNA-3-METHYLADENINE GLYCOSYLASE"/>
    <property type="match status" value="1"/>
</dbReference>
<name>A0A381RYM6_9ZZZZ</name>
<evidence type="ECO:0008006" key="4">
    <source>
        <dbReference type="Google" id="ProtNLM"/>
    </source>
</evidence>
<dbReference type="PANTHER" id="PTHR43003:SF5">
    <property type="entry name" value="DNA-3-METHYLADENINE GLYCOSYLASE"/>
    <property type="match status" value="1"/>
</dbReference>
<evidence type="ECO:0000256" key="1">
    <source>
        <dbReference type="ARBA" id="ARBA00022763"/>
    </source>
</evidence>
<evidence type="ECO:0000313" key="3">
    <source>
        <dbReference type="EMBL" id="SUZ96940.1"/>
    </source>
</evidence>
<dbReference type="InterPro" id="IPR011257">
    <property type="entry name" value="DNA_glycosylase"/>
</dbReference>
<accession>A0A381RYM6</accession>
<dbReference type="SUPFAM" id="SSF48150">
    <property type="entry name" value="DNA-glycosylase"/>
    <property type="match status" value="1"/>
</dbReference>
<dbReference type="GO" id="GO:0032993">
    <property type="term" value="C:protein-DNA complex"/>
    <property type="evidence" value="ECO:0007669"/>
    <property type="project" value="TreeGrafter"/>
</dbReference>
<dbReference type="GO" id="GO:0006307">
    <property type="term" value="P:DNA alkylation repair"/>
    <property type="evidence" value="ECO:0007669"/>
    <property type="project" value="TreeGrafter"/>
</dbReference>
<dbReference type="AlphaFoldDB" id="A0A381RYM6"/>
<dbReference type="GO" id="GO:0032131">
    <property type="term" value="F:alkylated DNA binding"/>
    <property type="evidence" value="ECO:0007669"/>
    <property type="project" value="TreeGrafter"/>
</dbReference>
<dbReference type="GO" id="GO:0006285">
    <property type="term" value="P:base-excision repair, AP site formation"/>
    <property type="evidence" value="ECO:0007669"/>
    <property type="project" value="TreeGrafter"/>
</dbReference>
<proteinExistence type="predicted"/>
<dbReference type="InterPro" id="IPR051912">
    <property type="entry name" value="Alkylbase_DNA_Glycosylase/TA"/>
</dbReference>
<dbReference type="Gene3D" id="1.10.340.30">
    <property type="entry name" value="Hypothetical protein, domain 2"/>
    <property type="match status" value="1"/>
</dbReference>
<sequence>MSVDIHNRLLDLANKHCRPLETIILDNGVINIQVPNNLDVFDCLAQTVVEQQLSYKAAKSIWKKINNSAKELDMKLMDYLSEENTISMRNDGLSNNKIKAILGARVAVKSGDITLSKISEMDDETYKKTITSLWGFGDWSAEMIAIFYLGKTNIWSEKDLILNKGINQICDQCELTPDELLKIVDPYQSYLALHIWRHKD</sequence>
<keyword evidence="1" id="KW-0227">DNA damage</keyword>
<gene>
    <name evidence="3" type="ORF">METZ01_LOCUS49794</name>
</gene>
<dbReference type="GO" id="GO:0008725">
    <property type="term" value="F:DNA-3-methyladenine glycosylase activity"/>
    <property type="evidence" value="ECO:0007669"/>
    <property type="project" value="TreeGrafter"/>
</dbReference>